<evidence type="ECO:0000256" key="3">
    <source>
        <dbReference type="ARBA" id="ARBA00022833"/>
    </source>
</evidence>
<keyword evidence="9" id="KW-1185">Reference proteome</keyword>
<organism evidence="8 9">
    <name type="scientific">Capsaspora owczarzaki (strain ATCC 30864)</name>
    <dbReference type="NCBI Taxonomy" id="595528"/>
    <lineage>
        <taxon>Eukaryota</taxon>
        <taxon>Filasterea</taxon>
        <taxon>Capsaspora</taxon>
    </lineage>
</organism>
<name>A0A0D2X0H6_CAPO3</name>
<dbReference type="SUPFAM" id="SSF90229">
    <property type="entry name" value="CCCH zinc finger"/>
    <property type="match status" value="1"/>
</dbReference>
<feature type="domain" description="C3H1-type" evidence="7">
    <location>
        <begin position="4"/>
        <end position="26"/>
    </location>
</feature>
<feature type="compositionally biased region" description="Gly residues" evidence="6">
    <location>
        <begin position="163"/>
        <end position="183"/>
    </location>
</feature>
<evidence type="ECO:0000256" key="1">
    <source>
        <dbReference type="ARBA" id="ARBA00022723"/>
    </source>
</evidence>
<evidence type="ECO:0000256" key="5">
    <source>
        <dbReference type="SAM" id="Coils"/>
    </source>
</evidence>
<feature type="coiled-coil region" evidence="5">
    <location>
        <begin position="303"/>
        <end position="330"/>
    </location>
</feature>
<feature type="zinc finger region" description="C3H1-type" evidence="4">
    <location>
        <begin position="4"/>
        <end position="26"/>
    </location>
</feature>
<evidence type="ECO:0000313" key="8">
    <source>
        <dbReference type="EMBL" id="KJE89074.1"/>
    </source>
</evidence>
<keyword evidence="1 4" id="KW-0479">Metal-binding</keyword>
<feature type="compositionally biased region" description="Gly residues" evidence="6">
    <location>
        <begin position="34"/>
        <end position="60"/>
    </location>
</feature>
<proteinExistence type="predicted"/>
<feature type="compositionally biased region" description="Polar residues" evidence="6">
    <location>
        <begin position="208"/>
        <end position="219"/>
    </location>
</feature>
<sequence length="503" mass="49777">MVQQCRYFAAGNCRNGANCTFSHGAAGPPASMSRGGGGGGGGGFGRGGATGRGGGFAPRGGHAGMATGAGGFGMATGGSGGGYGRGGGGGGYAAHGAPNTGYRGAPANTGFGFQSNTGGMGRGGGGGGGGGNTRGGAAQTGWSNRGGFSQPQTSHIQPASMGGGGGFAHQGAGRGGGFQGAGGFNNTSRGGSRGGGGFAANNGRAPVGTSSFNGNQSFNAARGGGNSQRGGFAGGASAANARQAEEIKLETFHAEFPQHWPLTSFGDPNTRSTLHGDISFEELQWDLYELLGTGSAQAADIHRQRHQILLEAANLRLDQLQARGLDAEIDEPWLLPEFAAVKELFANSTLANGVFSPPVEFTSEDSSTHVEYLRALWKAANVGLLPPGLEPAAVLEHVQREVVALGLDVSILDAGLLAAPSSSLDDGGFGRGGAAPFAASQPVAKSLFGAPAVPSGGAAASVPAAAVPSGPPVELDQDELDAFQSASFTFGHIPETAPPLPLC</sequence>
<dbReference type="Proteomes" id="UP000008743">
    <property type="component" value="Unassembled WGS sequence"/>
</dbReference>
<evidence type="ECO:0000256" key="4">
    <source>
        <dbReference type="PROSITE-ProRule" id="PRU00723"/>
    </source>
</evidence>
<keyword evidence="5" id="KW-0175">Coiled coil</keyword>
<evidence type="ECO:0000256" key="2">
    <source>
        <dbReference type="ARBA" id="ARBA00022771"/>
    </source>
</evidence>
<feature type="compositionally biased region" description="Gly residues" evidence="6">
    <location>
        <begin position="222"/>
        <end position="234"/>
    </location>
</feature>
<dbReference type="InterPro" id="IPR036855">
    <property type="entry name" value="Znf_CCCH_sf"/>
</dbReference>
<feature type="region of interest" description="Disordered" evidence="6">
    <location>
        <begin position="163"/>
        <end position="239"/>
    </location>
</feature>
<reference evidence="9" key="1">
    <citation type="submission" date="2011-02" db="EMBL/GenBank/DDBJ databases">
        <title>The Genome Sequence of Capsaspora owczarzaki ATCC 30864.</title>
        <authorList>
            <person name="Russ C."/>
            <person name="Cuomo C."/>
            <person name="Burger G."/>
            <person name="Gray M.W."/>
            <person name="Holland P.W.H."/>
            <person name="King N."/>
            <person name="Lang F.B.F."/>
            <person name="Roger A.J."/>
            <person name="Ruiz-Trillo I."/>
            <person name="Young S.K."/>
            <person name="Zeng Q."/>
            <person name="Gargeya S."/>
            <person name="Alvarado L."/>
            <person name="Berlin A."/>
            <person name="Chapman S.B."/>
            <person name="Chen Z."/>
            <person name="Freedman E."/>
            <person name="Gellesch M."/>
            <person name="Goldberg J."/>
            <person name="Griggs A."/>
            <person name="Gujja S."/>
            <person name="Heilman E."/>
            <person name="Heiman D."/>
            <person name="Howarth C."/>
            <person name="Mehta T."/>
            <person name="Neiman D."/>
            <person name="Pearson M."/>
            <person name="Roberts A."/>
            <person name="Saif S."/>
            <person name="Shea T."/>
            <person name="Shenoy N."/>
            <person name="Sisk P."/>
            <person name="Stolte C."/>
            <person name="Sykes S."/>
            <person name="White J."/>
            <person name="Yandava C."/>
            <person name="Haas B."/>
            <person name="Nusbaum C."/>
            <person name="Birren B."/>
        </authorList>
    </citation>
    <scope>NUCLEOTIDE SEQUENCE</scope>
    <source>
        <strain evidence="9">ATCC 30864</strain>
    </source>
</reference>
<evidence type="ECO:0000259" key="7">
    <source>
        <dbReference type="PROSITE" id="PS50103"/>
    </source>
</evidence>
<dbReference type="RefSeq" id="XP_004365497.2">
    <property type="nucleotide sequence ID" value="XM_004365440.2"/>
</dbReference>
<dbReference type="EMBL" id="KE346360">
    <property type="protein sequence ID" value="KJE89074.1"/>
    <property type="molecule type" value="Genomic_DNA"/>
</dbReference>
<dbReference type="Gene3D" id="2.30.30.1190">
    <property type="match status" value="1"/>
</dbReference>
<accession>A0A0D2X0H6</accession>
<dbReference type="InterPro" id="IPR041367">
    <property type="entry name" value="Znf-CCCH_4"/>
</dbReference>
<evidence type="ECO:0000256" key="6">
    <source>
        <dbReference type="SAM" id="MobiDB-lite"/>
    </source>
</evidence>
<dbReference type="PROSITE" id="PS50103">
    <property type="entry name" value="ZF_C3H1"/>
    <property type="match status" value="1"/>
</dbReference>
<dbReference type="Pfam" id="PF18044">
    <property type="entry name" value="zf-CCCH_4"/>
    <property type="match status" value="1"/>
</dbReference>
<dbReference type="GO" id="GO:0008270">
    <property type="term" value="F:zinc ion binding"/>
    <property type="evidence" value="ECO:0007669"/>
    <property type="project" value="UniProtKB-KW"/>
</dbReference>
<keyword evidence="2 4" id="KW-0863">Zinc-finger</keyword>
<feature type="region of interest" description="Disordered" evidence="6">
    <location>
        <begin position="28"/>
        <end position="60"/>
    </location>
</feature>
<gene>
    <name evidence="8" type="ORF">CAOG_000626</name>
</gene>
<dbReference type="AlphaFoldDB" id="A0A0D2X0H6"/>
<keyword evidence="3 4" id="KW-0862">Zinc</keyword>
<protein>
    <recommendedName>
        <fullName evidence="7">C3H1-type domain-containing protein</fullName>
    </recommendedName>
</protein>
<dbReference type="InterPro" id="IPR000571">
    <property type="entry name" value="Znf_CCCH"/>
</dbReference>
<evidence type="ECO:0000313" key="9">
    <source>
        <dbReference type="Proteomes" id="UP000008743"/>
    </source>
</evidence>
<dbReference type="InParanoid" id="A0A0D2X0H6"/>